<feature type="non-terminal residue" evidence="2">
    <location>
        <position position="85"/>
    </location>
</feature>
<organism evidence="2 3">
    <name type="scientific">Saguinus oedipus</name>
    <name type="common">Cotton-top tamarin</name>
    <name type="synonym">Oedipomidas oedipus</name>
    <dbReference type="NCBI Taxonomy" id="9490"/>
    <lineage>
        <taxon>Eukaryota</taxon>
        <taxon>Metazoa</taxon>
        <taxon>Chordata</taxon>
        <taxon>Craniata</taxon>
        <taxon>Vertebrata</taxon>
        <taxon>Euteleostomi</taxon>
        <taxon>Mammalia</taxon>
        <taxon>Eutheria</taxon>
        <taxon>Euarchontoglires</taxon>
        <taxon>Primates</taxon>
        <taxon>Haplorrhini</taxon>
        <taxon>Platyrrhini</taxon>
        <taxon>Cebidae</taxon>
        <taxon>Callitrichinae</taxon>
        <taxon>Saguinus</taxon>
    </lineage>
</organism>
<reference evidence="2 3" key="1">
    <citation type="submission" date="2023-05" db="EMBL/GenBank/DDBJ databases">
        <title>B98-5 Cell Line De Novo Hybrid Assembly: An Optical Mapping Approach.</title>
        <authorList>
            <person name="Kananen K."/>
            <person name="Auerbach J.A."/>
            <person name="Kautto E."/>
            <person name="Blachly J.S."/>
        </authorList>
    </citation>
    <scope>NUCLEOTIDE SEQUENCE [LARGE SCALE GENOMIC DNA]</scope>
    <source>
        <strain evidence="2">B95-8</strain>
        <tissue evidence="2">Cell line</tissue>
    </source>
</reference>
<sequence>MTCFIGGLKRKCQELRKAKFNPSVRPLKWSLSEGGSSETQGPSAVPQERALLFSCSTQWTQYLPPYLLSPPPRGTWNFWDPCRCS</sequence>
<dbReference type="EMBL" id="JASSZA010000269">
    <property type="protein sequence ID" value="KAK2081403.1"/>
    <property type="molecule type" value="Genomic_DNA"/>
</dbReference>
<proteinExistence type="predicted"/>
<accession>A0ABQ9TD82</accession>
<gene>
    <name evidence="2" type="ORF">P7K49_040763</name>
    <name evidence="1" type="ORF">P7K49_041000</name>
</gene>
<dbReference type="Proteomes" id="UP001266305">
    <property type="component" value="Unassembled WGS sequence"/>
</dbReference>
<keyword evidence="3" id="KW-1185">Reference proteome</keyword>
<evidence type="ECO:0000313" key="1">
    <source>
        <dbReference type="EMBL" id="KAK2081403.1"/>
    </source>
</evidence>
<comment type="caution">
    <text evidence="2">The sequence shown here is derived from an EMBL/GenBank/DDBJ whole genome shotgun (WGS) entry which is preliminary data.</text>
</comment>
<name>A0ABQ9TD82_SAGOE</name>
<dbReference type="EMBL" id="JASSZA010000028">
    <property type="protein sequence ID" value="KAK2082590.1"/>
    <property type="molecule type" value="Genomic_DNA"/>
</dbReference>
<evidence type="ECO:0000313" key="2">
    <source>
        <dbReference type="EMBL" id="KAK2082590.1"/>
    </source>
</evidence>
<protein>
    <submittedName>
        <fullName evidence="2">Uncharacterized protein</fullName>
    </submittedName>
</protein>
<evidence type="ECO:0000313" key="3">
    <source>
        <dbReference type="Proteomes" id="UP001266305"/>
    </source>
</evidence>